<dbReference type="EMBL" id="LCJB01000025">
    <property type="protein sequence ID" value="KKT70457.1"/>
    <property type="molecule type" value="Genomic_DNA"/>
</dbReference>
<dbReference type="Proteomes" id="UP000034154">
    <property type="component" value="Unassembled WGS sequence"/>
</dbReference>
<organism evidence="1 2">
    <name type="scientific">Candidatus Uhrbacteria bacterium GW2011_GWF2_44_350</name>
    <dbReference type="NCBI Taxonomy" id="1619000"/>
    <lineage>
        <taxon>Bacteria</taxon>
        <taxon>Candidatus Uhriibacteriota</taxon>
    </lineage>
</organism>
<dbReference type="AlphaFoldDB" id="A0A0G1LNU4"/>
<comment type="caution">
    <text evidence="1">The sequence shown here is derived from an EMBL/GenBank/DDBJ whole genome shotgun (WGS) entry which is preliminary data.</text>
</comment>
<reference evidence="1 2" key="1">
    <citation type="journal article" date="2015" name="Nature">
        <title>rRNA introns, odd ribosomes, and small enigmatic genomes across a large radiation of phyla.</title>
        <authorList>
            <person name="Brown C.T."/>
            <person name="Hug L.A."/>
            <person name="Thomas B.C."/>
            <person name="Sharon I."/>
            <person name="Castelle C.J."/>
            <person name="Singh A."/>
            <person name="Wilkins M.J."/>
            <person name="Williams K.H."/>
            <person name="Banfield J.F."/>
        </authorList>
    </citation>
    <scope>NUCLEOTIDE SEQUENCE [LARGE SCALE GENOMIC DNA]</scope>
</reference>
<protein>
    <submittedName>
        <fullName evidence="1">Uncharacterized protein</fullName>
    </submittedName>
</protein>
<sequence>MSKELGIFIPAWLKQIIERADQFSEAGIHGLMDHHVVTEPLGVALSDGRIVPEVVADLLAGRLVRRDEPITLAVPAIIVPNRRVLTASQLRRAQARILFERGFNQGVRGTTAKTLAQYLRAIPPVPDFLFADDLELPLLFLADPRLGITKSCGLLGIKYLGFDYDDQSVEPWDDRHRDPAGPFWFRCHDGRPNHKCKPEDCRDECVGNRLAGTAMTGIMAYVQKPDIVKEGEHIIDLPGSVDRGDRADCACLEVWGGRSRLSLGRCSWVAGPSCGSLVLRREC</sequence>
<accession>A0A0G1LNU4</accession>
<evidence type="ECO:0000313" key="2">
    <source>
        <dbReference type="Proteomes" id="UP000034154"/>
    </source>
</evidence>
<evidence type="ECO:0000313" key="1">
    <source>
        <dbReference type="EMBL" id="KKT70457.1"/>
    </source>
</evidence>
<proteinExistence type="predicted"/>
<name>A0A0G1LNU4_9BACT</name>
<gene>
    <name evidence="1" type="ORF">UW63_C0025G0004</name>
</gene>